<protein>
    <recommendedName>
        <fullName evidence="4">DUF2637 domain-containing protein</fullName>
    </recommendedName>
</protein>
<evidence type="ECO:0008006" key="4">
    <source>
        <dbReference type="Google" id="ProtNLM"/>
    </source>
</evidence>
<feature type="transmembrane region" description="Helical" evidence="1">
    <location>
        <begin position="113"/>
        <end position="132"/>
    </location>
</feature>
<dbReference type="Proteomes" id="UP000642748">
    <property type="component" value="Unassembled WGS sequence"/>
</dbReference>
<keyword evidence="1" id="KW-0812">Transmembrane</keyword>
<organism evidence="2 3">
    <name type="scientific">Rugosimonospora africana</name>
    <dbReference type="NCBI Taxonomy" id="556532"/>
    <lineage>
        <taxon>Bacteria</taxon>
        <taxon>Bacillati</taxon>
        <taxon>Actinomycetota</taxon>
        <taxon>Actinomycetes</taxon>
        <taxon>Micromonosporales</taxon>
        <taxon>Micromonosporaceae</taxon>
        <taxon>Rugosimonospora</taxon>
    </lineage>
</organism>
<sequence length="362" mass="39296">MTTTNPITSAPDGRAAERAAWIFYTIAAAGSSIGQIWVGVTIPPWPATMPWWARALLVLPFAVVVDLGGVVTAAFADARRRLGETALGWQVLSTASATGAVGINIVGHHDIPYLAVVFGGLGTFAYTVWLMHSAARRRDALRAAGKLAPTAPAYGIGQWWREPAVTRRARDLALQHRYTVHESLTEARRRLREERRTAALAAQVETLIRSRHKDPTIATIAVTTLDIQAVATTLAAQSDIAGWARAIAVDLAPPPVEKPEPAVLPEDTDVVPVEVPKDLLRRVPVQQADYQRWRDIWQQMLKTPDDTNSVLAAEHGIAVRQIQHIRAAGAAGLLDSPMPPVQRLLHLLQQPNGHHPTLPAAP</sequence>
<feature type="transmembrane region" description="Helical" evidence="1">
    <location>
        <begin position="87"/>
        <end position="107"/>
    </location>
</feature>
<gene>
    <name evidence="2" type="ORF">Raf01_42910</name>
</gene>
<evidence type="ECO:0000313" key="3">
    <source>
        <dbReference type="Proteomes" id="UP000642748"/>
    </source>
</evidence>
<comment type="caution">
    <text evidence="2">The sequence shown here is derived from an EMBL/GenBank/DDBJ whole genome shotgun (WGS) entry which is preliminary data.</text>
</comment>
<reference evidence="2" key="1">
    <citation type="submission" date="2021-01" db="EMBL/GenBank/DDBJ databases">
        <title>Whole genome shotgun sequence of Rugosimonospora africana NBRC 104875.</title>
        <authorList>
            <person name="Komaki H."/>
            <person name="Tamura T."/>
        </authorList>
    </citation>
    <scope>NUCLEOTIDE SEQUENCE</scope>
    <source>
        <strain evidence="2">NBRC 104875</strain>
    </source>
</reference>
<name>A0A8J3VRH1_9ACTN</name>
<keyword evidence="1" id="KW-0472">Membrane</keyword>
<evidence type="ECO:0000313" key="2">
    <source>
        <dbReference type="EMBL" id="GIH16119.1"/>
    </source>
</evidence>
<dbReference type="RefSeq" id="WP_203919707.1">
    <property type="nucleotide sequence ID" value="NZ_BONZ01000039.1"/>
</dbReference>
<feature type="transmembrane region" description="Helical" evidence="1">
    <location>
        <begin position="21"/>
        <end position="45"/>
    </location>
</feature>
<keyword evidence="3" id="KW-1185">Reference proteome</keyword>
<keyword evidence="1" id="KW-1133">Transmembrane helix</keyword>
<dbReference type="AlphaFoldDB" id="A0A8J3VRH1"/>
<dbReference type="EMBL" id="BONZ01000039">
    <property type="protein sequence ID" value="GIH16119.1"/>
    <property type="molecule type" value="Genomic_DNA"/>
</dbReference>
<accession>A0A8J3VRH1</accession>
<evidence type="ECO:0000256" key="1">
    <source>
        <dbReference type="SAM" id="Phobius"/>
    </source>
</evidence>
<feature type="transmembrane region" description="Helical" evidence="1">
    <location>
        <begin position="51"/>
        <end position="75"/>
    </location>
</feature>
<proteinExistence type="predicted"/>